<dbReference type="KEGG" id="cip:FZC35_02285"/>
<dbReference type="Gene3D" id="1.20.1740.10">
    <property type="entry name" value="Amino acid/polyamine transporter I"/>
    <property type="match status" value="1"/>
</dbReference>
<evidence type="ECO:0000256" key="4">
    <source>
        <dbReference type="ARBA" id="ARBA00022989"/>
    </source>
</evidence>
<dbReference type="AlphaFoldDB" id="A0A5C0UEN9"/>
<feature type="transmembrane region" description="Helical" evidence="6">
    <location>
        <begin position="82"/>
        <end position="106"/>
    </location>
</feature>
<gene>
    <name evidence="7" type="ORF">FZC35_02285</name>
</gene>
<keyword evidence="4 6" id="KW-1133">Transmembrane helix</keyword>
<evidence type="ECO:0000313" key="7">
    <source>
        <dbReference type="EMBL" id="QEK38187.1"/>
    </source>
</evidence>
<feature type="transmembrane region" description="Helical" evidence="6">
    <location>
        <begin position="145"/>
        <end position="169"/>
    </location>
</feature>
<dbReference type="PIRSF" id="PIRSF006060">
    <property type="entry name" value="AA_transporter"/>
    <property type="match status" value="1"/>
</dbReference>
<evidence type="ECO:0000256" key="6">
    <source>
        <dbReference type="SAM" id="Phobius"/>
    </source>
</evidence>
<dbReference type="RefSeq" id="WP_148981034.1">
    <property type="nucleotide sequence ID" value="NZ_CP043315.1"/>
</dbReference>
<proteinExistence type="predicted"/>
<feature type="transmembrane region" description="Helical" evidence="6">
    <location>
        <begin position="385"/>
        <end position="418"/>
    </location>
</feature>
<accession>A0A5C0UEN9</accession>
<feature type="transmembrane region" description="Helical" evidence="6">
    <location>
        <begin position="7"/>
        <end position="29"/>
    </location>
</feature>
<evidence type="ECO:0000313" key="8">
    <source>
        <dbReference type="Proteomes" id="UP000325155"/>
    </source>
</evidence>
<dbReference type="InterPro" id="IPR002293">
    <property type="entry name" value="AA/rel_permease1"/>
</dbReference>
<reference evidence="7 8" key="1">
    <citation type="submission" date="2019-08" db="EMBL/GenBank/DDBJ databases">
        <title>Highly reduced genomes of protist endosymbionts show evolutionary convergence.</title>
        <authorList>
            <person name="George E."/>
            <person name="Husnik F."/>
            <person name="Tashyreva D."/>
            <person name="Prokopchuk G."/>
            <person name="Horak A."/>
            <person name="Kwong W.K."/>
            <person name="Lukes J."/>
            <person name="Keeling P.J."/>
        </authorList>
    </citation>
    <scope>NUCLEOTIDE SEQUENCE [LARGE SCALE GENOMIC DNA]</scope>
    <source>
        <strain evidence="7">1605</strain>
    </source>
</reference>
<dbReference type="OrthoDB" id="3185104at2"/>
<evidence type="ECO:0000256" key="3">
    <source>
        <dbReference type="ARBA" id="ARBA00022692"/>
    </source>
</evidence>
<organism evidence="7 8">
    <name type="scientific">Candidatus Cytomitobacter indipagum</name>
    <dbReference type="NCBI Taxonomy" id="2601575"/>
    <lineage>
        <taxon>Bacteria</taxon>
        <taxon>Pseudomonadati</taxon>
        <taxon>Pseudomonadota</taxon>
        <taxon>Alphaproteobacteria</taxon>
        <taxon>Holosporales</taxon>
        <taxon>Holosporaceae</taxon>
        <taxon>Candidatus Cytomitobacter</taxon>
    </lineage>
</organism>
<feature type="transmembrane region" description="Helical" evidence="6">
    <location>
        <begin position="189"/>
        <end position="209"/>
    </location>
</feature>
<dbReference type="InterPro" id="IPR050367">
    <property type="entry name" value="APC_superfamily"/>
</dbReference>
<dbReference type="GO" id="GO:0005886">
    <property type="term" value="C:plasma membrane"/>
    <property type="evidence" value="ECO:0007669"/>
    <property type="project" value="UniProtKB-SubCell"/>
</dbReference>
<feature type="transmembrane region" description="Helical" evidence="6">
    <location>
        <begin position="274"/>
        <end position="304"/>
    </location>
</feature>
<feature type="transmembrane region" description="Helical" evidence="6">
    <location>
        <begin position="118"/>
        <end position="138"/>
    </location>
</feature>
<dbReference type="PANTHER" id="PTHR42770:SF7">
    <property type="entry name" value="MEMBRANE PROTEIN"/>
    <property type="match status" value="1"/>
</dbReference>
<dbReference type="PANTHER" id="PTHR42770">
    <property type="entry name" value="AMINO ACID TRANSPORTER-RELATED"/>
    <property type="match status" value="1"/>
</dbReference>
<keyword evidence="8" id="KW-1185">Reference proteome</keyword>
<evidence type="ECO:0000256" key="1">
    <source>
        <dbReference type="ARBA" id="ARBA00004651"/>
    </source>
</evidence>
<dbReference type="GO" id="GO:0022857">
    <property type="term" value="F:transmembrane transporter activity"/>
    <property type="evidence" value="ECO:0007669"/>
    <property type="project" value="InterPro"/>
</dbReference>
<evidence type="ECO:0000256" key="2">
    <source>
        <dbReference type="ARBA" id="ARBA00022475"/>
    </source>
</evidence>
<protein>
    <submittedName>
        <fullName evidence="7">Amino acid permease</fullName>
    </submittedName>
</protein>
<keyword evidence="2" id="KW-1003">Cell membrane</keyword>
<comment type="subcellular location">
    <subcellularLocation>
        <location evidence="1">Cell membrane</location>
        <topology evidence="1">Multi-pass membrane protein</topology>
    </subcellularLocation>
</comment>
<dbReference type="Proteomes" id="UP000325155">
    <property type="component" value="Chromosome"/>
</dbReference>
<dbReference type="Pfam" id="PF13520">
    <property type="entry name" value="AA_permease_2"/>
    <property type="match status" value="1"/>
</dbReference>
<feature type="transmembrane region" description="Helical" evidence="6">
    <location>
        <begin position="41"/>
        <end position="61"/>
    </location>
</feature>
<keyword evidence="3 6" id="KW-0812">Transmembrane</keyword>
<keyword evidence="5 6" id="KW-0472">Membrane</keyword>
<evidence type="ECO:0000256" key="5">
    <source>
        <dbReference type="ARBA" id="ARBA00023136"/>
    </source>
</evidence>
<feature type="transmembrane region" description="Helical" evidence="6">
    <location>
        <begin position="230"/>
        <end position="254"/>
    </location>
</feature>
<dbReference type="EMBL" id="CP043315">
    <property type="protein sequence ID" value="QEK38187.1"/>
    <property type="molecule type" value="Genomic_DNA"/>
</dbReference>
<sequence>MNSSVRSVGLIGATSMVVGSMIGSGILIISSKISLFGGFGLLAWALSSFCAISLAFSFSVMSRKFSKPGIPYYVYKAFNSHFLGFHTSWAHWLGMVIGCCTVSIAFSDYLFFMLPDNVAFLKPIASIAIIWALTLMSIRSSIFSVGLITLITFLKVGILLLLVGSSIKYFSFAKLCISSQAKDISGNSISGIASILQAMPLALFAFLGLESATASGDSVKNPEKTLPIATLLGTLIASFVFIAIHISVMSVLPIEAQIASKTPVADVANYTMGSFAVILTSFMACFGLIGSINGLVFVSSYILFSASKMGWISEKMQFLSKKSKFPAVSGLCSALLITVAILAYNFGVIDMRMLVYIDAFLLIFVYLLGSIAYKIHGGNYFISFINLAACLVLMYGCGLIAALSAMFLVSIGSIIFYFRKHSFNNIS</sequence>
<name>A0A5C0UEN9_9PROT</name>
<feature type="transmembrane region" description="Helical" evidence="6">
    <location>
        <begin position="353"/>
        <end position="373"/>
    </location>
</feature>
<feature type="transmembrane region" description="Helical" evidence="6">
    <location>
        <begin position="325"/>
        <end position="347"/>
    </location>
</feature>